<keyword evidence="4" id="KW-0297">G-protein coupled receptor</keyword>
<reference evidence="11" key="1">
    <citation type="submission" date="2017-08" db="EMBL/GenBank/DDBJ databases">
        <title>USMARCv1.0.</title>
        <authorList>
            <person name="Hannum G.I."/>
            <person name="Koren S."/>
            <person name="Schroeder S.G."/>
            <person name="Chin S.C."/>
            <person name="Nonneman D.J."/>
            <person name="Becker S.A."/>
            <person name="Rosen B.D."/>
            <person name="Bickhart D.M."/>
            <person name="Putnam N.H."/>
            <person name="Green R.E."/>
            <person name="Tuggle C.K."/>
            <person name="Liu H."/>
            <person name="Rohrer G.A."/>
            <person name="Warr A."/>
            <person name="Hall R."/>
            <person name="Kim K."/>
            <person name="Hume D.A."/>
            <person name="Talbot R."/>
            <person name="Chow W."/>
            <person name="Howe K."/>
            <person name="Schwartz A.S."/>
            <person name="Watson M."/>
            <person name="Archibald A.L."/>
            <person name="Phillippy A.M."/>
            <person name="Smith T.P.L."/>
        </authorList>
    </citation>
    <scope>NUCLEOTIDE SEQUENCE [LARGE SCALE GENOMIC DNA]</scope>
</reference>
<dbReference type="GO" id="GO:0004984">
    <property type="term" value="F:olfactory receptor activity"/>
    <property type="evidence" value="ECO:0007669"/>
    <property type="project" value="InterPro"/>
</dbReference>
<organism evidence="10 11">
    <name type="scientific">Sus scrofa</name>
    <name type="common">Pig</name>
    <dbReference type="NCBI Taxonomy" id="9823"/>
    <lineage>
        <taxon>Eukaryota</taxon>
        <taxon>Metazoa</taxon>
        <taxon>Chordata</taxon>
        <taxon>Craniata</taxon>
        <taxon>Vertebrata</taxon>
        <taxon>Euteleostomi</taxon>
        <taxon>Mammalia</taxon>
        <taxon>Eutheria</taxon>
        <taxon>Laurasiatheria</taxon>
        <taxon>Artiodactyla</taxon>
        <taxon>Suina</taxon>
        <taxon>Suidae</taxon>
        <taxon>Sus</taxon>
    </lineage>
</organism>
<comment type="subcellular location">
    <subcellularLocation>
        <location evidence="1">Membrane</location>
        <topology evidence="1">Multi-pass membrane protein</topology>
    </subcellularLocation>
</comment>
<evidence type="ECO:0000256" key="1">
    <source>
        <dbReference type="ARBA" id="ARBA00004141"/>
    </source>
</evidence>
<evidence type="ECO:0000256" key="2">
    <source>
        <dbReference type="ARBA" id="ARBA00022692"/>
    </source>
</evidence>
<evidence type="ECO:0000256" key="5">
    <source>
        <dbReference type="ARBA" id="ARBA00023136"/>
    </source>
</evidence>
<dbReference type="Pfam" id="PF13853">
    <property type="entry name" value="7tm_4"/>
    <property type="match status" value="1"/>
</dbReference>
<evidence type="ECO:0000256" key="6">
    <source>
        <dbReference type="ARBA" id="ARBA00023170"/>
    </source>
</evidence>
<evidence type="ECO:0000256" key="7">
    <source>
        <dbReference type="ARBA" id="ARBA00023224"/>
    </source>
</evidence>
<name>A0A4X1TSG2_PIG</name>
<dbReference type="GO" id="GO:0016020">
    <property type="term" value="C:membrane"/>
    <property type="evidence" value="ECO:0007669"/>
    <property type="project" value="UniProtKB-SubCell"/>
</dbReference>
<dbReference type="InterPro" id="IPR017452">
    <property type="entry name" value="GPCR_Rhodpsn_7TM"/>
</dbReference>
<feature type="transmembrane region" description="Helical" evidence="8">
    <location>
        <begin position="51"/>
        <end position="75"/>
    </location>
</feature>
<dbReference type="PANTHER" id="PTHR48018">
    <property type="entry name" value="OLFACTORY RECEPTOR"/>
    <property type="match status" value="1"/>
</dbReference>
<keyword evidence="7" id="KW-0807">Transducer</keyword>
<evidence type="ECO:0000259" key="9">
    <source>
        <dbReference type="PROSITE" id="PS50262"/>
    </source>
</evidence>
<evidence type="ECO:0000313" key="10">
    <source>
        <dbReference type="Ensembl" id="ENSSSCP00070018263.1"/>
    </source>
</evidence>
<dbReference type="Proteomes" id="UP000314985">
    <property type="component" value="Unassembled WGS sequence"/>
</dbReference>
<dbReference type="Ensembl" id="ENSSSCT00070022050.1">
    <property type="protein sequence ID" value="ENSSSCP00070018263.1"/>
    <property type="gene ID" value="ENSSSCG00070011319.1"/>
</dbReference>
<accession>A0A4X1TSG2</accession>
<dbReference type="SUPFAM" id="SSF81321">
    <property type="entry name" value="Family A G protein-coupled receptor-like"/>
    <property type="match status" value="1"/>
</dbReference>
<reference evidence="10" key="2">
    <citation type="submission" date="2025-05" db="UniProtKB">
        <authorList>
            <consortium name="Ensembl"/>
        </authorList>
    </citation>
    <scope>IDENTIFICATION</scope>
</reference>
<dbReference type="PRINTS" id="PR00245">
    <property type="entry name" value="OLFACTORYR"/>
</dbReference>
<sequence length="237" mass="26673">IEFILMGVTKKAGLQAPLFGIFLILYTITVVVNLGMIILTQMDSHLHTPIYFFYQTPVGFFLMFIISAFFSLSAMAYDHYLVICNPLFYNVIMSQRLFHLLVGIPYIYSAFQALMFTINIFTLTFCVANVISHFCCDDVPLVLMLCSNAQEIELSTILFSAFNLISSLLVILVSCLLILIVIFQVHSTQGRKKSFSKCGSHLSVVVVVYGSLPFILRNKEVKNASHGVFKSQCKLCM</sequence>
<evidence type="ECO:0000256" key="4">
    <source>
        <dbReference type="ARBA" id="ARBA00023040"/>
    </source>
</evidence>
<dbReference type="Gene3D" id="1.20.1070.10">
    <property type="entry name" value="Rhodopsin 7-helix transmembrane proteins"/>
    <property type="match status" value="1"/>
</dbReference>
<dbReference type="InterPro" id="IPR000725">
    <property type="entry name" value="Olfact_rcpt"/>
</dbReference>
<dbReference type="Ensembl" id="ENSSSCT00070003949.1">
    <property type="protein sequence ID" value="ENSSSCP00070003272.1"/>
    <property type="gene ID" value="ENSSSCG00070002119.1"/>
</dbReference>
<dbReference type="GO" id="GO:0004930">
    <property type="term" value="F:G protein-coupled receptor activity"/>
    <property type="evidence" value="ECO:0007669"/>
    <property type="project" value="UniProtKB-KW"/>
</dbReference>
<evidence type="ECO:0000256" key="8">
    <source>
        <dbReference type="SAM" id="Phobius"/>
    </source>
</evidence>
<dbReference type="PROSITE" id="PS50262">
    <property type="entry name" value="G_PROTEIN_RECEP_F1_2"/>
    <property type="match status" value="1"/>
</dbReference>
<feature type="transmembrane region" description="Helical" evidence="8">
    <location>
        <begin position="154"/>
        <end position="183"/>
    </location>
</feature>
<protein>
    <recommendedName>
        <fullName evidence="9">G-protein coupled receptors family 1 profile domain-containing protein</fullName>
    </recommendedName>
</protein>
<keyword evidence="6" id="KW-0675">Receptor</keyword>
<proteinExistence type="predicted"/>
<feature type="transmembrane region" description="Helical" evidence="8">
    <location>
        <begin position="16"/>
        <end position="39"/>
    </location>
</feature>
<keyword evidence="5 8" id="KW-0472">Membrane</keyword>
<keyword evidence="3 8" id="KW-1133">Transmembrane helix</keyword>
<evidence type="ECO:0000256" key="3">
    <source>
        <dbReference type="ARBA" id="ARBA00022989"/>
    </source>
</evidence>
<dbReference type="AlphaFoldDB" id="A0A4X1TSG2"/>
<feature type="domain" description="G-protein coupled receptors family 1 profile" evidence="9">
    <location>
        <begin position="60"/>
        <end position="209"/>
    </location>
</feature>
<evidence type="ECO:0000313" key="11">
    <source>
        <dbReference type="Proteomes" id="UP000314985"/>
    </source>
</evidence>
<keyword evidence="2 8" id="KW-0812">Transmembrane</keyword>